<protein>
    <recommendedName>
        <fullName evidence="5">Cyanophycin synthetase</fullName>
    </recommendedName>
</protein>
<dbReference type="EMBL" id="SPVF01000268">
    <property type="protein sequence ID" value="TFW11321.1"/>
    <property type="molecule type" value="Genomic_DNA"/>
</dbReference>
<dbReference type="InterPro" id="IPR004101">
    <property type="entry name" value="Mur_ligase_C"/>
</dbReference>
<dbReference type="InterPro" id="IPR036615">
    <property type="entry name" value="Mur_ligase_C_dom_sf"/>
</dbReference>
<evidence type="ECO:0000259" key="1">
    <source>
        <dbReference type="Pfam" id="PF02875"/>
    </source>
</evidence>
<sequence>MNGTITIQETRFLRGPNLYASTPCVMALLEIDMEPARAVEAACLVQRTVRELQEMAGVPAPYGCVKRLMDDARSFRVVCGFEVEEVAERALLLAVDFVEAQMRGSLFSVADRLVELHAAAVRQVSASASILMDEAKRRDIPVLELDDHVIQFGWGAQQTRISSSATHGALPEGDGRIPVIAITGTNGKTTTTLLVAHTVRLAGHTTGYTTTEGVFIDGCPVARGDCTGYWSARDILTAPNVEFAVLETARGGILKRGLAYDKCDVSVVLNVSADHLGLEGVETVEDLARVKGVVGCSAGKAAVLNAEDRHCVAMAAQLQPGVEVIYFSMDAENPVLLRHLEQGGRAVYLHDQSMVIADGQRHEELLRVEHMPVTMNGRARYNVANCLAATAALMAAGIARTDIAHGLTSFVSDGRSNPLRGNVFDVRGVTVIVDYAHNAAAYAALAGMARAMTRGKLVGIVTAPGDRRDSDLEEIGATCAERFDDIVVYESQSRGRTMGGTVEIIVRGAHAAPRLLARVHEEWVDIDAIRRGLDLCEPGDVLVFACGTSLATLVEALRVPDPIAAARIEAEIG</sequence>
<dbReference type="Pfam" id="PF02875">
    <property type="entry name" value="Mur_ligase_C"/>
    <property type="match status" value="1"/>
</dbReference>
<dbReference type="InterPro" id="IPR036565">
    <property type="entry name" value="Mur-like_cat_sf"/>
</dbReference>
<name>A0A4Y9RSP8_9BURK</name>
<dbReference type="GO" id="GO:0016881">
    <property type="term" value="F:acid-amino acid ligase activity"/>
    <property type="evidence" value="ECO:0007669"/>
    <property type="project" value="InterPro"/>
</dbReference>
<dbReference type="OrthoDB" id="9803907at2"/>
<reference evidence="3 4" key="1">
    <citation type="submission" date="2019-03" db="EMBL/GenBank/DDBJ databases">
        <title>Draft Genome Sequence of Massilia arenosa sp. nov., a Novel Massilia Species Isolated from a Sandy-loam Maize Soil.</title>
        <authorList>
            <person name="Raths R."/>
            <person name="Peta V."/>
            <person name="Bucking H."/>
        </authorList>
    </citation>
    <scope>NUCLEOTIDE SEQUENCE [LARGE SCALE GENOMIC DNA]</scope>
    <source>
        <strain evidence="3 4">MC02</strain>
    </source>
</reference>
<proteinExistence type="predicted"/>
<dbReference type="SUPFAM" id="SSF53623">
    <property type="entry name" value="MurD-like peptide ligases, catalytic domain"/>
    <property type="match status" value="1"/>
</dbReference>
<evidence type="ECO:0000313" key="4">
    <source>
        <dbReference type="Proteomes" id="UP000298438"/>
    </source>
</evidence>
<dbReference type="PANTHER" id="PTHR23135:SF18">
    <property type="entry name" value="CYANOPHYCIN SYNTHETASE"/>
    <property type="match status" value="1"/>
</dbReference>
<dbReference type="PANTHER" id="PTHR23135">
    <property type="entry name" value="MUR LIGASE FAMILY MEMBER"/>
    <property type="match status" value="1"/>
</dbReference>
<evidence type="ECO:0000259" key="2">
    <source>
        <dbReference type="Pfam" id="PF08245"/>
    </source>
</evidence>
<dbReference type="SUPFAM" id="SSF53244">
    <property type="entry name" value="MurD-like peptide ligases, peptide-binding domain"/>
    <property type="match status" value="1"/>
</dbReference>
<comment type="caution">
    <text evidence="3">The sequence shown here is derived from an EMBL/GenBank/DDBJ whole genome shotgun (WGS) entry which is preliminary data.</text>
</comment>
<dbReference type="InterPro" id="IPR013221">
    <property type="entry name" value="Mur_ligase_cen"/>
</dbReference>
<keyword evidence="4" id="KW-1185">Reference proteome</keyword>
<dbReference type="Proteomes" id="UP000298438">
    <property type="component" value="Unassembled WGS sequence"/>
</dbReference>
<evidence type="ECO:0008006" key="5">
    <source>
        <dbReference type="Google" id="ProtNLM"/>
    </source>
</evidence>
<gene>
    <name evidence="3" type="ORF">E4L96_22185</name>
</gene>
<dbReference type="GO" id="GO:0005524">
    <property type="term" value="F:ATP binding"/>
    <property type="evidence" value="ECO:0007669"/>
    <property type="project" value="InterPro"/>
</dbReference>
<dbReference type="Pfam" id="PF08245">
    <property type="entry name" value="Mur_ligase_M"/>
    <property type="match status" value="1"/>
</dbReference>
<organism evidence="3 4">
    <name type="scientific">Zemynaea arenosa</name>
    <dbReference type="NCBI Taxonomy" id="2561931"/>
    <lineage>
        <taxon>Bacteria</taxon>
        <taxon>Pseudomonadati</taxon>
        <taxon>Pseudomonadota</taxon>
        <taxon>Betaproteobacteria</taxon>
        <taxon>Burkholderiales</taxon>
        <taxon>Oxalobacteraceae</taxon>
        <taxon>Telluria group</taxon>
        <taxon>Zemynaea</taxon>
    </lineage>
</organism>
<dbReference type="RefSeq" id="WP_135209400.1">
    <property type="nucleotide sequence ID" value="NZ_SPVF01000268.1"/>
</dbReference>
<accession>A0A4Y9RSP8</accession>
<dbReference type="Gene3D" id="3.90.190.20">
    <property type="entry name" value="Mur ligase, C-terminal domain"/>
    <property type="match status" value="1"/>
</dbReference>
<evidence type="ECO:0000313" key="3">
    <source>
        <dbReference type="EMBL" id="TFW11321.1"/>
    </source>
</evidence>
<feature type="domain" description="Mur ligase central" evidence="2">
    <location>
        <begin position="182"/>
        <end position="392"/>
    </location>
</feature>
<dbReference type="Gene3D" id="3.40.1190.10">
    <property type="entry name" value="Mur-like, catalytic domain"/>
    <property type="match status" value="1"/>
</dbReference>
<dbReference type="AlphaFoldDB" id="A0A4Y9RSP8"/>
<feature type="domain" description="Mur ligase C-terminal" evidence="1">
    <location>
        <begin position="423"/>
        <end position="545"/>
    </location>
</feature>